<dbReference type="Proteomes" id="UP000054988">
    <property type="component" value="Unassembled WGS sequence"/>
</dbReference>
<feature type="signal peptide" evidence="1">
    <location>
        <begin position="1"/>
        <end position="19"/>
    </location>
</feature>
<proteinExistence type="predicted"/>
<comment type="caution">
    <text evidence="2">The sequence shown here is derived from an EMBL/GenBank/DDBJ whole genome shotgun (WGS) entry which is preliminary data.</text>
</comment>
<dbReference type="Gene3D" id="2.40.160.20">
    <property type="match status" value="1"/>
</dbReference>
<organism evidence="2 3">
    <name type="scientific">Moniliophthora roreri</name>
    <name type="common">Frosty pod rot fungus</name>
    <name type="synonym">Monilia roreri</name>
    <dbReference type="NCBI Taxonomy" id="221103"/>
    <lineage>
        <taxon>Eukaryota</taxon>
        <taxon>Fungi</taxon>
        <taxon>Dikarya</taxon>
        <taxon>Basidiomycota</taxon>
        <taxon>Agaricomycotina</taxon>
        <taxon>Agaricomycetes</taxon>
        <taxon>Agaricomycetidae</taxon>
        <taxon>Agaricales</taxon>
        <taxon>Marasmiineae</taxon>
        <taxon>Marasmiaceae</taxon>
        <taxon>Moniliophthora</taxon>
    </lineage>
</organism>
<keyword evidence="1" id="KW-0732">Signal</keyword>
<feature type="chain" id="PRO_5006902479" evidence="1">
    <location>
        <begin position="20"/>
        <end position="211"/>
    </location>
</feature>
<evidence type="ECO:0000256" key="1">
    <source>
        <dbReference type="SAM" id="SignalP"/>
    </source>
</evidence>
<evidence type="ECO:0000313" key="2">
    <source>
        <dbReference type="EMBL" id="KTB45241.1"/>
    </source>
</evidence>
<sequence length="211" mass="22679">MHFTAILLSVLPFLSNSFASGVPNILVARQSNPNQLNNTRSSTPSISLTHLFDVRLQLGALGSDFTETVTSWNTSWYWSELMIRSDGDLKLAVPIVNGTVTGSAVNGTVHGGVAFVYVDEDSAIPPNTTSWSYGTVWGTTSDGTPFVVQESGEGTNTRHIATLWSKTLQDVDIGGNYTKLSNTFILAEVLLNATSTSANTTAISVKAYRAW</sequence>
<dbReference type="AlphaFoldDB" id="A0A0W0G9K1"/>
<reference evidence="2 3" key="1">
    <citation type="submission" date="2015-12" db="EMBL/GenBank/DDBJ databases">
        <title>Draft genome sequence of Moniliophthora roreri, the causal agent of frosty pod rot of cacao.</title>
        <authorList>
            <person name="Aime M.C."/>
            <person name="Diaz-Valderrama J.R."/>
            <person name="Kijpornyongpan T."/>
            <person name="Phillips-Mora W."/>
        </authorList>
    </citation>
    <scope>NUCLEOTIDE SEQUENCE [LARGE SCALE GENOMIC DNA]</scope>
    <source>
        <strain evidence="2 3">MCA 2952</strain>
    </source>
</reference>
<evidence type="ECO:0000313" key="3">
    <source>
        <dbReference type="Proteomes" id="UP000054988"/>
    </source>
</evidence>
<name>A0A0W0G9K1_MONRR</name>
<gene>
    <name evidence="2" type="ORF">WG66_2169</name>
</gene>
<dbReference type="EMBL" id="LATX01000739">
    <property type="protein sequence ID" value="KTB45241.1"/>
    <property type="molecule type" value="Genomic_DNA"/>
</dbReference>
<accession>A0A0W0G9K1</accession>
<dbReference type="eggNOG" id="ENOG502SRX9">
    <property type="taxonomic scope" value="Eukaryota"/>
</dbReference>
<protein>
    <submittedName>
        <fullName evidence="2">Uncharacterized protein</fullName>
    </submittedName>
</protein>